<protein>
    <submittedName>
        <fullName evidence="1">Uncharacterized protein</fullName>
    </submittedName>
</protein>
<evidence type="ECO:0000313" key="1">
    <source>
        <dbReference type="EMBL" id="CAG6725996.1"/>
    </source>
</evidence>
<sequence>MAIRQSLSLVPGYVARAASWITLQHTVSKNLFFPCSLLDRFSPLDPFSTLLPDRLKCRASSSLITVFNMICIDWRAFVPPVNSSLLPNDVLTVSIFSFSSISRNSFMFRHGMSNGMEDSIWLGSLWWISSIILLC</sequence>
<name>A0A8D9DNR9_9HEMI</name>
<dbReference type="EMBL" id="HBUF01370703">
    <property type="protein sequence ID" value="CAG6725995.1"/>
    <property type="molecule type" value="Transcribed_RNA"/>
</dbReference>
<dbReference type="AlphaFoldDB" id="A0A8D9DNR9"/>
<dbReference type="EMBL" id="HBUF01547709">
    <property type="protein sequence ID" value="CAG6757737.1"/>
    <property type="molecule type" value="Transcribed_RNA"/>
</dbReference>
<reference evidence="1" key="1">
    <citation type="submission" date="2021-05" db="EMBL/GenBank/DDBJ databases">
        <authorList>
            <person name="Alioto T."/>
            <person name="Alioto T."/>
            <person name="Gomez Garrido J."/>
        </authorList>
    </citation>
    <scope>NUCLEOTIDE SEQUENCE</scope>
</reference>
<dbReference type="EMBL" id="HBUF01370705">
    <property type="protein sequence ID" value="CAG6725998.1"/>
    <property type="molecule type" value="Transcribed_RNA"/>
</dbReference>
<dbReference type="EMBL" id="HBUF01370704">
    <property type="protein sequence ID" value="CAG6725996.1"/>
    <property type="molecule type" value="Transcribed_RNA"/>
</dbReference>
<organism evidence="1">
    <name type="scientific">Cacopsylla melanoneura</name>
    <dbReference type="NCBI Taxonomy" id="428564"/>
    <lineage>
        <taxon>Eukaryota</taxon>
        <taxon>Metazoa</taxon>
        <taxon>Ecdysozoa</taxon>
        <taxon>Arthropoda</taxon>
        <taxon>Hexapoda</taxon>
        <taxon>Insecta</taxon>
        <taxon>Pterygota</taxon>
        <taxon>Neoptera</taxon>
        <taxon>Paraneoptera</taxon>
        <taxon>Hemiptera</taxon>
        <taxon>Sternorrhyncha</taxon>
        <taxon>Psylloidea</taxon>
        <taxon>Psyllidae</taxon>
        <taxon>Psyllinae</taxon>
        <taxon>Cacopsylla</taxon>
    </lineage>
</organism>
<dbReference type="EMBL" id="HBUF01049523">
    <property type="protein sequence ID" value="CAG6621175.1"/>
    <property type="molecule type" value="Transcribed_RNA"/>
</dbReference>
<dbReference type="EMBL" id="HBUF01547708">
    <property type="protein sequence ID" value="CAG6757736.1"/>
    <property type="molecule type" value="Transcribed_RNA"/>
</dbReference>
<dbReference type="EMBL" id="HBUF01547710">
    <property type="protein sequence ID" value="CAG6757738.1"/>
    <property type="molecule type" value="Transcribed_RNA"/>
</dbReference>
<proteinExistence type="predicted"/>
<accession>A0A8D9DNR9</accession>
<dbReference type="EMBL" id="HBUF01049524">
    <property type="protein sequence ID" value="CAG6621176.1"/>
    <property type="molecule type" value="Transcribed_RNA"/>
</dbReference>